<evidence type="ECO:0000313" key="7">
    <source>
        <dbReference type="EMBL" id="RPA62453.1"/>
    </source>
</evidence>
<comment type="caution">
    <text evidence="7">The sequence shown here is derived from an EMBL/GenBank/DDBJ whole genome shotgun (WGS) entry which is preliminary data.</text>
</comment>
<dbReference type="InterPro" id="IPR011032">
    <property type="entry name" value="GroES-like_sf"/>
</dbReference>
<gene>
    <name evidence="7" type="ORF">EF384_02225</name>
</gene>
<dbReference type="PROSITE" id="PS00059">
    <property type="entry name" value="ADH_ZINC"/>
    <property type="match status" value="1"/>
</dbReference>
<dbReference type="Pfam" id="PF00107">
    <property type="entry name" value="ADH_zinc_N"/>
    <property type="match status" value="1"/>
</dbReference>
<dbReference type="OrthoDB" id="9806940at2"/>
<evidence type="ECO:0000256" key="2">
    <source>
        <dbReference type="ARBA" id="ARBA00022723"/>
    </source>
</evidence>
<organism evidence="7 8">
    <name type="scientific">Aerococcus agrisoli</name>
    <dbReference type="NCBI Taxonomy" id="2487350"/>
    <lineage>
        <taxon>Bacteria</taxon>
        <taxon>Bacillati</taxon>
        <taxon>Bacillota</taxon>
        <taxon>Bacilli</taxon>
        <taxon>Lactobacillales</taxon>
        <taxon>Aerococcaceae</taxon>
        <taxon>Aerococcus</taxon>
    </lineage>
</organism>
<evidence type="ECO:0000256" key="1">
    <source>
        <dbReference type="ARBA" id="ARBA00001947"/>
    </source>
</evidence>
<sequence>MKAAVFVEPGQMTVEEAEIPKIQAPHDAIIKVVRACVCGSDLWWYRGISKKASGSYVGHEAIGIVEEVGSAVTHVQKGDFVIVPFTNGCGHCAACKAGFDGDCTTFKNGAVGFQAEYLRYVSGDWGLVKIPGQPSDYSADMLKSFTTLADVMATGYHAAKSAEVKPGDTVVIVGDGAVGLCGVIGAKLLGADRIIMMSRHEDRQKLALEFGATDIIAERGEEGIAKVLELTGEGADAVLECVGSQLSVETAVQLGRAGSIVGRVGVPHIDELDTNKLFWKNIGLRGGRAAVTTHDREILLEAVLDGRINPGKVFTQSFDLDQVQEAYQAMDERKAIKSLLVISD</sequence>
<dbReference type="RefSeq" id="WP_123779358.1">
    <property type="nucleotide sequence ID" value="NZ_RKMG01000004.1"/>
</dbReference>
<name>A0A3N4GHW2_9LACT</name>
<accession>A0A3N4GHW2</accession>
<dbReference type="InterPro" id="IPR013149">
    <property type="entry name" value="ADH-like_C"/>
</dbReference>
<dbReference type="Proteomes" id="UP000273977">
    <property type="component" value="Unassembled WGS sequence"/>
</dbReference>
<keyword evidence="8" id="KW-1185">Reference proteome</keyword>
<reference evidence="7 8" key="1">
    <citation type="submission" date="2018-11" db="EMBL/GenBank/DDBJ databases">
        <title>Aerococcus sp. SJQ22, whole genome shotgun sequence.</title>
        <authorList>
            <person name="Sun L."/>
            <person name="Gao X."/>
            <person name="Chen W."/>
            <person name="Huang K."/>
        </authorList>
    </citation>
    <scope>NUCLEOTIDE SEQUENCE [LARGE SCALE GENOMIC DNA]</scope>
    <source>
        <strain evidence="7 8">SJQ22</strain>
    </source>
</reference>
<dbReference type="InterPro" id="IPR013154">
    <property type="entry name" value="ADH-like_N"/>
</dbReference>
<dbReference type="GO" id="GO:0008270">
    <property type="term" value="F:zinc ion binding"/>
    <property type="evidence" value="ECO:0007669"/>
    <property type="project" value="InterPro"/>
</dbReference>
<keyword evidence="3 5" id="KW-0862">Zinc</keyword>
<protein>
    <submittedName>
        <fullName evidence="7">Zn-dependent alcohol dehydrogenase</fullName>
    </submittedName>
</protein>
<evidence type="ECO:0000256" key="4">
    <source>
        <dbReference type="ARBA" id="ARBA00023002"/>
    </source>
</evidence>
<dbReference type="AlphaFoldDB" id="A0A3N4GHW2"/>
<dbReference type="GO" id="GO:0016491">
    <property type="term" value="F:oxidoreductase activity"/>
    <property type="evidence" value="ECO:0007669"/>
    <property type="project" value="UniProtKB-KW"/>
</dbReference>
<dbReference type="InterPro" id="IPR036291">
    <property type="entry name" value="NAD(P)-bd_dom_sf"/>
</dbReference>
<evidence type="ECO:0000256" key="3">
    <source>
        <dbReference type="ARBA" id="ARBA00022833"/>
    </source>
</evidence>
<dbReference type="InterPro" id="IPR002328">
    <property type="entry name" value="ADH_Zn_CS"/>
</dbReference>
<evidence type="ECO:0000313" key="8">
    <source>
        <dbReference type="Proteomes" id="UP000273977"/>
    </source>
</evidence>
<dbReference type="SMART" id="SM00829">
    <property type="entry name" value="PKS_ER"/>
    <property type="match status" value="1"/>
</dbReference>
<dbReference type="Pfam" id="PF08240">
    <property type="entry name" value="ADH_N"/>
    <property type="match status" value="1"/>
</dbReference>
<dbReference type="EMBL" id="RKMG01000004">
    <property type="protein sequence ID" value="RPA62453.1"/>
    <property type="molecule type" value="Genomic_DNA"/>
</dbReference>
<keyword evidence="2 5" id="KW-0479">Metal-binding</keyword>
<evidence type="ECO:0000259" key="6">
    <source>
        <dbReference type="SMART" id="SM00829"/>
    </source>
</evidence>
<dbReference type="SUPFAM" id="SSF50129">
    <property type="entry name" value="GroES-like"/>
    <property type="match status" value="1"/>
</dbReference>
<dbReference type="Gene3D" id="3.40.50.720">
    <property type="entry name" value="NAD(P)-binding Rossmann-like Domain"/>
    <property type="match status" value="1"/>
</dbReference>
<dbReference type="PANTHER" id="PTHR42813">
    <property type="entry name" value="ZINC-TYPE ALCOHOL DEHYDROGENASE-LIKE"/>
    <property type="match status" value="1"/>
</dbReference>
<proteinExistence type="inferred from homology"/>
<keyword evidence="4" id="KW-0560">Oxidoreductase</keyword>
<comment type="cofactor">
    <cofactor evidence="1 5">
        <name>Zn(2+)</name>
        <dbReference type="ChEBI" id="CHEBI:29105"/>
    </cofactor>
</comment>
<dbReference type="CDD" id="cd08287">
    <property type="entry name" value="FDH_like_ADH3"/>
    <property type="match status" value="1"/>
</dbReference>
<dbReference type="PANTHER" id="PTHR42813:SF2">
    <property type="entry name" value="DEHYDROGENASE, ZINC-CONTAINING, PUTATIVE (AFU_ORTHOLOGUE AFUA_2G02810)-RELATED"/>
    <property type="match status" value="1"/>
</dbReference>
<feature type="domain" description="Enoyl reductase (ER)" evidence="6">
    <location>
        <begin position="10"/>
        <end position="340"/>
    </location>
</feature>
<comment type="similarity">
    <text evidence="5">Belongs to the zinc-containing alcohol dehydrogenase family.</text>
</comment>
<dbReference type="Gene3D" id="3.90.180.10">
    <property type="entry name" value="Medium-chain alcohol dehydrogenases, catalytic domain"/>
    <property type="match status" value="1"/>
</dbReference>
<dbReference type="InterPro" id="IPR020843">
    <property type="entry name" value="ER"/>
</dbReference>
<evidence type="ECO:0000256" key="5">
    <source>
        <dbReference type="RuleBase" id="RU361277"/>
    </source>
</evidence>
<dbReference type="SUPFAM" id="SSF51735">
    <property type="entry name" value="NAD(P)-binding Rossmann-fold domains"/>
    <property type="match status" value="1"/>
</dbReference>